<accession>A0A514CSI0</accession>
<protein>
    <submittedName>
        <fullName evidence="2">Uncharacterized protein</fullName>
    </submittedName>
</protein>
<proteinExistence type="predicted"/>
<dbReference type="EMBL" id="MN094788">
    <property type="protein sequence ID" value="QDH83426.1"/>
    <property type="molecule type" value="Genomic_DNA"/>
</dbReference>
<sequence length="121" mass="13870">MSTKTKSKTPTKTTKSKKPFRQTGTYTKIKQSYPATSICKRLKFGETSIKGIRPDGSVIKIKLKDFIMAKRSEDGGTIMVTYTVRSDQGMYLEFVKHMNDDISQYRQGTTLVYISRKRVKE</sequence>
<evidence type="ECO:0000313" key="2">
    <source>
        <dbReference type="EMBL" id="QDH83426.1"/>
    </source>
</evidence>
<evidence type="ECO:0000256" key="1">
    <source>
        <dbReference type="SAM" id="MobiDB-lite"/>
    </source>
</evidence>
<organism evidence="2 3">
    <name type="scientific">Achromobacter phage Motura</name>
    <dbReference type="NCBI Taxonomy" id="2591403"/>
    <lineage>
        <taxon>Viruses</taxon>
        <taxon>Duplodnaviria</taxon>
        <taxon>Heunggongvirae</taxon>
        <taxon>Uroviricota</taxon>
        <taxon>Caudoviricetes</taxon>
        <taxon>Moturavirus</taxon>
        <taxon>Moturavirus motura</taxon>
    </lineage>
</organism>
<name>A0A514CSI0_9CAUD</name>
<evidence type="ECO:0000313" key="3">
    <source>
        <dbReference type="Proteomes" id="UP000320799"/>
    </source>
</evidence>
<dbReference type="RefSeq" id="YP_009903607.1">
    <property type="nucleotide sequence ID" value="NC_049849.1"/>
</dbReference>
<dbReference type="GeneID" id="56135883"/>
<dbReference type="KEGG" id="vg:56135883"/>
<keyword evidence="3" id="KW-1185">Reference proteome</keyword>
<reference evidence="2 3" key="1">
    <citation type="submission" date="2019-06" db="EMBL/GenBank/DDBJ databases">
        <authorList>
            <person name="Kincaid V.D."/>
            <person name="Fuller A."/>
            <person name="Hodges K."/>
            <person name="Bansal M."/>
            <person name="Essig J."/>
            <person name="Johnson A."/>
        </authorList>
    </citation>
    <scope>NUCLEOTIDE SEQUENCE [LARGE SCALE GENOMIC DNA]</scope>
</reference>
<feature type="region of interest" description="Disordered" evidence="1">
    <location>
        <begin position="1"/>
        <end position="24"/>
    </location>
</feature>
<dbReference type="Proteomes" id="UP000320799">
    <property type="component" value="Segment"/>
</dbReference>
<feature type="compositionally biased region" description="Basic residues" evidence="1">
    <location>
        <begin position="1"/>
        <end position="20"/>
    </location>
</feature>